<evidence type="ECO:0000313" key="4">
    <source>
        <dbReference type="Proteomes" id="UP000572680"/>
    </source>
</evidence>
<dbReference type="InterPro" id="IPR047789">
    <property type="entry name" value="CU044_5270-like"/>
</dbReference>
<organism evidence="3 4">
    <name type="scientific">Actinomadura namibiensis</name>
    <dbReference type="NCBI Taxonomy" id="182080"/>
    <lineage>
        <taxon>Bacteria</taxon>
        <taxon>Bacillati</taxon>
        <taxon>Actinomycetota</taxon>
        <taxon>Actinomycetes</taxon>
        <taxon>Streptosporangiales</taxon>
        <taxon>Thermomonosporaceae</taxon>
        <taxon>Actinomadura</taxon>
    </lineage>
</organism>
<feature type="region of interest" description="Disordered" evidence="1">
    <location>
        <begin position="183"/>
        <end position="205"/>
    </location>
</feature>
<gene>
    <name evidence="3" type="ORF">HNR61_006308</name>
</gene>
<protein>
    <recommendedName>
        <fullName evidence="5">CU044_5270 family protein</fullName>
    </recommendedName>
</protein>
<keyword evidence="2" id="KW-0812">Transmembrane</keyword>
<evidence type="ECO:0000313" key="3">
    <source>
        <dbReference type="EMBL" id="MBA8954651.1"/>
    </source>
</evidence>
<dbReference type="EMBL" id="JACJIA010000009">
    <property type="protein sequence ID" value="MBA8954651.1"/>
    <property type="molecule type" value="Genomic_DNA"/>
</dbReference>
<feature type="transmembrane region" description="Helical" evidence="2">
    <location>
        <begin position="44"/>
        <end position="64"/>
    </location>
</feature>
<name>A0A7W3LUR0_ACTNM</name>
<accession>A0A7W3LUR0</accession>
<sequence>MDEVRMVRDAYPEPAPPTAREIARAKALLDDPPRRSLPRLRWRLACGVLATGTAAAVAVTFVGGNAPAPTGPVILDDRAAVLAAAEKAERQPVGRYWHSDVVSGQSYVVRSGTGTYAVIGAHNESFSWHGAERGMGEMYYGRDLPARPWTARDEAVWRGSGAPSGIRVWSGDKYLTLTARATKWSSSGPERGTNPGGGGDFLGKSAEELRNLPTDPAKLTELFLKGGGGGLNPDGTPPKDPSGKRPPGKDPSGGRKAGGDQINRVSSLLLNSPMPPKVRAGLMRALAAQPGIHAIGRTADPLGRRGIALADGERATTVTGEWGGPKADRGTYRSREVVVFDERTGALLSRQNMLTRPGGPYAQMKPGFIIEFQAVRSEGWSDTRPAPRPELPYR</sequence>
<evidence type="ECO:0008006" key="5">
    <source>
        <dbReference type="Google" id="ProtNLM"/>
    </source>
</evidence>
<dbReference type="AlphaFoldDB" id="A0A7W3LUR0"/>
<keyword evidence="4" id="KW-1185">Reference proteome</keyword>
<reference evidence="3 4" key="1">
    <citation type="submission" date="2020-08" db="EMBL/GenBank/DDBJ databases">
        <title>Genomic Encyclopedia of Type Strains, Phase IV (KMG-IV): sequencing the most valuable type-strain genomes for metagenomic binning, comparative biology and taxonomic classification.</title>
        <authorList>
            <person name="Goeker M."/>
        </authorList>
    </citation>
    <scope>NUCLEOTIDE SEQUENCE [LARGE SCALE GENOMIC DNA]</scope>
    <source>
        <strain evidence="3 4">DSM 44197</strain>
    </source>
</reference>
<keyword evidence="2" id="KW-0472">Membrane</keyword>
<proteinExistence type="predicted"/>
<evidence type="ECO:0000256" key="1">
    <source>
        <dbReference type="SAM" id="MobiDB-lite"/>
    </source>
</evidence>
<comment type="caution">
    <text evidence="3">The sequence shown here is derived from an EMBL/GenBank/DDBJ whole genome shotgun (WGS) entry which is preliminary data.</text>
</comment>
<dbReference type="RefSeq" id="WP_182846692.1">
    <property type="nucleotide sequence ID" value="NZ_BAAALP010000011.1"/>
</dbReference>
<feature type="region of interest" description="Disordered" evidence="1">
    <location>
        <begin position="221"/>
        <end position="260"/>
    </location>
</feature>
<dbReference type="NCBIfam" id="NF038083">
    <property type="entry name" value="CU044_5270_fam"/>
    <property type="match status" value="1"/>
</dbReference>
<keyword evidence="2" id="KW-1133">Transmembrane helix</keyword>
<evidence type="ECO:0000256" key="2">
    <source>
        <dbReference type="SAM" id="Phobius"/>
    </source>
</evidence>
<dbReference type="Proteomes" id="UP000572680">
    <property type="component" value="Unassembled WGS sequence"/>
</dbReference>